<organism evidence="1 2">
    <name type="scientific">Dreissena polymorpha</name>
    <name type="common">Zebra mussel</name>
    <name type="synonym">Mytilus polymorpha</name>
    <dbReference type="NCBI Taxonomy" id="45954"/>
    <lineage>
        <taxon>Eukaryota</taxon>
        <taxon>Metazoa</taxon>
        <taxon>Spiralia</taxon>
        <taxon>Lophotrochozoa</taxon>
        <taxon>Mollusca</taxon>
        <taxon>Bivalvia</taxon>
        <taxon>Autobranchia</taxon>
        <taxon>Heteroconchia</taxon>
        <taxon>Euheterodonta</taxon>
        <taxon>Imparidentia</taxon>
        <taxon>Neoheterodontei</taxon>
        <taxon>Myida</taxon>
        <taxon>Dreissenoidea</taxon>
        <taxon>Dreissenidae</taxon>
        <taxon>Dreissena</taxon>
    </lineage>
</organism>
<reference evidence="1" key="2">
    <citation type="submission" date="2020-11" db="EMBL/GenBank/DDBJ databases">
        <authorList>
            <person name="McCartney M.A."/>
            <person name="Auch B."/>
            <person name="Kono T."/>
            <person name="Mallez S."/>
            <person name="Becker A."/>
            <person name="Gohl D.M."/>
            <person name="Silverstein K.A.T."/>
            <person name="Koren S."/>
            <person name="Bechman K.B."/>
            <person name="Herman A."/>
            <person name="Abrahante J.E."/>
            <person name="Garbe J."/>
        </authorList>
    </citation>
    <scope>NUCLEOTIDE SEQUENCE</scope>
    <source>
        <strain evidence="1">Duluth1</strain>
        <tissue evidence="1">Whole animal</tissue>
    </source>
</reference>
<protein>
    <submittedName>
        <fullName evidence="1">Uncharacterized protein</fullName>
    </submittedName>
</protein>
<evidence type="ECO:0000313" key="2">
    <source>
        <dbReference type="Proteomes" id="UP000828390"/>
    </source>
</evidence>
<comment type="caution">
    <text evidence="1">The sequence shown here is derived from an EMBL/GenBank/DDBJ whole genome shotgun (WGS) entry which is preliminary data.</text>
</comment>
<dbReference type="EMBL" id="JAIWYP010000009">
    <property type="protein sequence ID" value="KAH3776012.1"/>
    <property type="molecule type" value="Genomic_DNA"/>
</dbReference>
<accession>A0A9D4ED93</accession>
<sequence length="106" mass="11830">MAEWSKRFTPGNICLEHLELTLTSNSAARAEEVLRGLVYTEVGLGFPSIRQGFGRHIGILAGLPLQNILRTSGWRMVTCSRMKRRLPNEDDDGRSEKLLVLGCCTI</sequence>
<reference evidence="1" key="1">
    <citation type="journal article" date="2019" name="bioRxiv">
        <title>The Genome of the Zebra Mussel, Dreissena polymorpha: A Resource for Invasive Species Research.</title>
        <authorList>
            <person name="McCartney M.A."/>
            <person name="Auch B."/>
            <person name="Kono T."/>
            <person name="Mallez S."/>
            <person name="Zhang Y."/>
            <person name="Obille A."/>
            <person name="Becker A."/>
            <person name="Abrahante J.E."/>
            <person name="Garbe J."/>
            <person name="Badalamenti J.P."/>
            <person name="Herman A."/>
            <person name="Mangelson H."/>
            <person name="Liachko I."/>
            <person name="Sullivan S."/>
            <person name="Sone E.D."/>
            <person name="Koren S."/>
            <person name="Silverstein K.A.T."/>
            <person name="Beckman K.B."/>
            <person name="Gohl D.M."/>
        </authorList>
    </citation>
    <scope>NUCLEOTIDE SEQUENCE</scope>
    <source>
        <strain evidence="1">Duluth1</strain>
        <tissue evidence="1">Whole animal</tissue>
    </source>
</reference>
<evidence type="ECO:0000313" key="1">
    <source>
        <dbReference type="EMBL" id="KAH3776012.1"/>
    </source>
</evidence>
<gene>
    <name evidence="1" type="ORF">DPMN_177423</name>
</gene>
<name>A0A9D4ED93_DREPO</name>
<proteinExistence type="predicted"/>
<dbReference type="AlphaFoldDB" id="A0A9D4ED93"/>
<dbReference type="Proteomes" id="UP000828390">
    <property type="component" value="Unassembled WGS sequence"/>
</dbReference>
<keyword evidence="2" id="KW-1185">Reference proteome</keyword>